<evidence type="ECO:0000256" key="1">
    <source>
        <dbReference type="SAM" id="Coils"/>
    </source>
</evidence>
<organism evidence="3 4">
    <name type="scientific">Caballeronia hypogeia</name>
    <dbReference type="NCBI Taxonomy" id="1777140"/>
    <lineage>
        <taxon>Bacteria</taxon>
        <taxon>Pseudomonadati</taxon>
        <taxon>Pseudomonadota</taxon>
        <taxon>Betaproteobacteria</taxon>
        <taxon>Burkholderiales</taxon>
        <taxon>Burkholderiaceae</taxon>
        <taxon>Caballeronia</taxon>
    </lineage>
</organism>
<evidence type="ECO:0000313" key="3">
    <source>
        <dbReference type="EMBL" id="SAK48182.1"/>
    </source>
</evidence>
<dbReference type="Proteomes" id="UP000054851">
    <property type="component" value="Unassembled WGS sequence"/>
</dbReference>
<dbReference type="RefSeq" id="WP_063963451.1">
    <property type="nucleotide sequence ID" value="NZ_FCOA02000003.1"/>
</dbReference>
<dbReference type="EMBL" id="FCOA02000003">
    <property type="protein sequence ID" value="SAK48182.1"/>
    <property type="molecule type" value="Genomic_DNA"/>
</dbReference>
<dbReference type="OrthoDB" id="9135325at2"/>
<proteinExistence type="predicted"/>
<dbReference type="AlphaFoldDB" id="A0A157ZRP2"/>
<sequence length="256" mass="28367">MKSLLSRKGTLLDSAPSFLVRQNANNPVAFAVSDASSEAEAGSEDVSQETGIPSLTRPARGPVMRVTPLRPAAASLAHAGGQALQAAPIAEVEWLLQQGALTTFRTFQSFAYSVSLLFHPRELTYYAVLHHDDAVWRVLKAGDVDTAEPAFRHFIEQAMRLAEGEMRRAHLEAQNEQLLRAAAESEAQVERMRVDIQRGSSQDQEVAARQQEVRKELAQLEGRRVSVQVQLNKLQRQFHQLNAAFSENVPHLPSVR</sequence>
<feature type="region of interest" description="Disordered" evidence="2">
    <location>
        <begin position="39"/>
        <end position="61"/>
    </location>
</feature>
<comment type="caution">
    <text evidence="3">The sequence shown here is derived from an EMBL/GenBank/DDBJ whole genome shotgun (WGS) entry which is preliminary data.</text>
</comment>
<feature type="coiled-coil region" evidence="1">
    <location>
        <begin position="161"/>
        <end position="237"/>
    </location>
</feature>
<dbReference type="Pfam" id="PF11180">
    <property type="entry name" value="DUF2968"/>
    <property type="match status" value="1"/>
</dbReference>
<accession>A0A157ZRP2</accession>
<dbReference type="InterPro" id="IPR021350">
    <property type="entry name" value="DUF2968"/>
</dbReference>
<gene>
    <name evidence="3" type="ORF">AWB79_01260</name>
</gene>
<evidence type="ECO:0000313" key="4">
    <source>
        <dbReference type="Proteomes" id="UP000054851"/>
    </source>
</evidence>
<protein>
    <submittedName>
        <fullName evidence="3">Signal peptide protein</fullName>
    </submittedName>
</protein>
<keyword evidence="4" id="KW-1185">Reference proteome</keyword>
<name>A0A157ZRP2_9BURK</name>
<reference evidence="3" key="1">
    <citation type="submission" date="2016-01" db="EMBL/GenBank/DDBJ databases">
        <authorList>
            <person name="Peeters C."/>
        </authorList>
    </citation>
    <scope>NUCLEOTIDE SEQUENCE</scope>
    <source>
        <strain evidence="3">LMG 29322</strain>
    </source>
</reference>
<keyword evidence="1" id="KW-0175">Coiled coil</keyword>
<evidence type="ECO:0000256" key="2">
    <source>
        <dbReference type="SAM" id="MobiDB-lite"/>
    </source>
</evidence>